<reference evidence="1 2" key="1">
    <citation type="submission" date="2023-08" db="EMBL/GenBank/DDBJ databases">
        <authorList>
            <person name="Palmer J.M."/>
        </authorList>
    </citation>
    <scope>NUCLEOTIDE SEQUENCE [LARGE SCALE GENOMIC DNA]</scope>
    <source>
        <strain evidence="1 2">TWF481</strain>
    </source>
</reference>
<name>A0AAV9W0M4_9PEZI</name>
<dbReference type="Proteomes" id="UP001370758">
    <property type="component" value="Unassembled WGS sequence"/>
</dbReference>
<sequence length="315" mass="35802">MLAKSPLAVFLSVFERNDSDPPCPHRTASFSTQKNNPNLLPRSFAKGFATDTTMGKGLGLIYEQQIGPMIIARRHDTPLTIQGQPNYVKWLMKANYGSPEKGYIFPAGARDVTVTTPFAAFLERYGQNNICHSICGSYRDPIEYSYCRLVESGVLIWILDMGTVDDSCCGKCDIDMLIMTFVHTFDGADRIRDFLTGELYNMNAVMGRQNILSLEIWKAFVLHGAYGFCCRRAENFYRATRNMNIWMYCNPVYYTHKWGQEEGVIEFVEAMNDLFMSNVKESQMAGEDENQASVDEIVRLMIGTRLVDFLLCFCV</sequence>
<dbReference type="EMBL" id="JAVHJL010000007">
    <property type="protein sequence ID" value="KAK6499960.1"/>
    <property type="molecule type" value="Genomic_DNA"/>
</dbReference>
<comment type="caution">
    <text evidence="1">The sequence shown here is derived from an EMBL/GenBank/DDBJ whole genome shotgun (WGS) entry which is preliminary data.</text>
</comment>
<proteinExistence type="predicted"/>
<evidence type="ECO:0000313" key="1">
    <source>
        <dbReference type="EMBL" id="KAK6499960.1"/>
    </source>
</evidence>
<evidence type="ECO:0000313" key="2">
    <source>
        <dbReference type="Proteomes" id="UP001370758"/>
    </source>
</evidence>
<keyword evidence="2" id="KW-1185">Reference proteome</keyword>
<accession>A0AAV9W0M4</accession>
<protein>
    <submittedName>
        <fullName evidence="1">Uncharacterized protein</fullName>
    </submittedName>
</protein>
<gene>
    <name evidence="1" type="ORF">TWF481_010316</name>
</gene>
<organism evidence="1 2">
    <name type="scientific">Arthrobotrys musiformis</name>
    <dbReference type="NCBI Taxonomy" id="47236"/>
    <lineage>
        <taxon>Eukaryota</taxon>
        <taxon>Fungi</taxon>
        <taxon>Dikarya</taxon>
        <taxon>Ascomycota</taxon>
        <taxon>Pezizomycotina</taxon>
        <taxon>Orbiliomycetes</taxon>
        <taxon>Orbiliales</taxon>
        <taxon>Orbiliaceae</taxon>
        <taxon>Arthrobotrys</taxon>
    </lineage>
</organism>
<dbReference type="AlphaFoldDB" id="A0AAV9W0M4"/>